<dbReference type="NCBIfam" id="TIGR01712">
    <property type="entry name" value="phage_N6A_met"/>
    <property type="match status" value="1"/>
</dbReference>
<dbReference type="EMBL" id="MRWD01000098">
    <property type="protein sequence ID" value="ORJ18688.1"/>
    <property type="molecule type" value="Genomic_DNA"/>
</dbReference>
<protein>
    <submittedName>
        <fullName evidence="1">Phage N-6-adenine-methyltransferase</fullName>
    </submittedName>
</protein>
<keyword evidence="2" id="KW-1185">Reference proteome</keyword>
<evidence type="ECO:0000313" key="2">
    <source>
        <dbReference type="Proteomes" id="UP000192722"/>
    </source>
</evidence>
<dbReference type="Pfam" id="PF05869">
    <property type="entry name" value="Dam"/>
    <property type="match status" value="1"/>
</dbReference>
<reference evidence="1 2" key="1">
    <citation type="journal article" date="2017" name="Int. J. Syst. Evol. Microbiol.">
        <title>Rouxiella badensis sp. nov. and Rouxiella silvae sp. nov. isolated from peat bog soil in Germany and emendation of the genus description.</title>
        <authorList>
            <person name="Le Fleche-Mateos A."/>
            <person name="Kugler J.H."/>
            <person name="Hansen S.H."/>
            <person name="Syldatk C."/>
            <person name="Hausmann R."/>
            <person name="Lomprez F."/>
            <person name="Vandenbogaert M."/>
            <person name="Manuguerra J.C."/>
            <person name="Grimont P.A."/>
        </authorList>
    </citation>
    <scope>NUCLEOTIDE SEQUENCE [LARGE SCALE GENOMIC DNA]</scope>
    <source>
        <strain evidence="1 2">213</strain>
    </source>
</reference>
<accession>A0ABX3TU52</accession>
<name>A0ABX3TU52_9GAMM</name>
<evidence type="ECO:0000313" key="1">
    <source>
        <dbReference type="EMBL" id="ORJ18688.1"/>
    </source>
</evidence>
<dbReference type="Proteomes" id="UP000192722">
    <property type="component" value="Unassembled WGS sequence"/>
</dbReference>
<proteinExistence type="predicted"/>
<organism evidence="1 2">
    <name type="scientific">Rouxiella silvae</name>
    <dbReference type="NCBI Taxonomy" id="1646373"/>
    <lineage>
        <taxon>Bacteria</taxon>
        <taxon>Pseudomonadati</taxon>
        <taxon>Pseudomonadota</taxon>
        <taxon>Gammaproteobacteria</taxon>
        <taxon>Enterobacterales</taxon>
        <taxon>Yersiniaceae</taxon>
        <taxon>Rouxiella</taxon>
    </lineage>
</organism>
<comment type="caution">
    <text evidence="1">The sequence shown here is derived from an EMBL/GenBank/DDBJ whole genome shotgun (WGS) entry which is preliminary data.</text>
</comment>
<dbReference type="RefSeq" id="WP_084984557.1">
    <property type="nucleotide sequence ID" value="NZ_CBCSCF010000001.1"/>
</dbReference>
<gene>
    <name evidence="1" type="ORF">BS639_23970</name>
</gene>
<sequence length="182" mass="20261">MKSDYLGASRTAAEHKDSWQTPIEIYEALDFEFNFALDVAANQGNALCQNYLTKEDNSLSCDWITEGAIWCNPPYSKISPWIKRANLQSKMQQQTVVMLLPADTSTRWFSEALETVNEVRLITGGRIGFISSATGKPGKNGNSKGSMLLIWRPQIEGECLFSTVSRDELVSFGLKLREVSAA</sequence>
<dbReference type="InterPro" id="IPR008593">
    <property type="entry name" value="Dam_MeTrfase"/>
</dbReference>